<reference evidence="2 3" key="1">
    <citation type="journal article" date="2011" name="J. Bacteriol.">
        <title>Complete genome sequence of the type strain Cupriavidus necator N-1.</title>
        <authorList>
            <person name="Poehlein A."/>
            <person name="Kusian B."/>
            <person name="Friedrich B."/>
            <person name="Daniel R."/>
            <person name="Bowien B."/>
        </authorList>
    </citation>
    <scope>NUCLEOTIDE SEQUENCE [LARGE SCALE GENOMIC DNA]</scope>
    <source>
        <strain evidence="3">ATCC 43291 / DSM 13513 / CCUG 52238 / LMG 8453 / N-1</strain>
        <plasmid evidence="2 3">pBB1</plasmid>
    </source>
</reference>
<dbReference type="AlphaFoldDB" id="F8GU76"/>
<evidence type="ECO:0000256" key="1">
    <source>
        <dbReference type="SAM" id="MobiDB-lite"/>
    </source>
</evidence>
<proteinExistence type="predicted"/>
<name>F8GU76_CUPNN</name>
<sequence length="84" mass="9220">MHCRAEFPRWAGHSLRVDYLRGWRGVASFERMNPRPRRGPGFPAVAGRGSRWRRSQIIPSNEARGSVAGDNASADNDAPGCAGE</sequence>
<dbReference type="EMBL" id="CP002879">
    <property type="protein sequence ID" value="AEI82280.1"/>
    <property type="molecule type" value="Genomic_DNA"/>
</dbReference>
<dbReference type="KEGG" id="cnc:CNE_BB1p08660"/>
<keyword evidence="2" id="KW-0614">Plasmid</keyword>
<feature type="region of interest" description="Disordered" evidence="1">
    <location>
        <begin position="56"/>
        <end position="84"/>
    </location>
</feature>
<organism evidence="2 3">
    <name type="scientific">Cupriavidus necator (strain ATCC 43291 / DSM 13513 / CCUG 52238 / LMG 8453 / N-1)</name>
    <name type="common">Ralstonia eutropha</name>
    <dbReference type="NCBI Taxonomy" id="1042878"/>
    <lineage>
        <taxon>Bacteria</taxon>
        <taxon>Pseudomonadati</taxon>
        <taxon>Pseudomonadota</taxon>
        <taxon>Betaproteobacteria</taxon>
        <taxon>Burkholderiales</taxon>
        <taxon>Burkholderiaceae</taxon>
        <taxon>Cupriavidus</taxon>
    </lineage>
</organism>
<dbReference type="HOGENOM" id="CLU_2521975_0_0_4"/>
<gene>
    <name evidence="2" type="ordered locus">CNE_BB1p08660</name>
</gene>
<evidence type="ECO:0000313" key="3">
    <source>
        <dbReference type="Proteomes" id="UP000006798"/>
    </source>
</evidence>
<geneLocation type="plasmid" evidence="2 3">
    <name>pBB1</name>
</geneLocation>
<protein>
    <submittedName>
        <fullName evidence="2">Uncharacterized protein</fullName>
    </submittedName>
</protein>
<accession>F8GU76</accession>
<evidence type="ECO:0000313" key="2">
    <source>
        <dbReference type="EMBL" id="AEI82280.1"/>
    </source>
</evidence>
<dbReference type="Proteomes" id="UP000006798">
    <property type="component" value="Plasmid pBB1"/>
</dbReference>